<dbReference type="CDD" id="cd03143">
    <property type="entry name" value="A4_beta-galactosidase_middle_domain"/>
    <property type="match status" value="1"/>
</dbReference>
<feature type="transmembrane region" description="Helical" evidence="2">
    <location>
        <begin position="55"/>
        <end position="77"/>
    </location>
</feature>
<keyword evidence="2" id="KW-0472">Membrane</keyword>
<dbReference type="AlphaFoldDB" id="A0A518HDF8"/>
<feature type="region of interest" description="Disordered" evidence="1">
    <location>
        <begin position="473"/>
        <end position="497"/>
    </location>
</feature>
<feature type="region of interest" description="Disordered" evidence="1">
    <location>
        <begin position="648"/>
        <end position="680"/>
    </location>
</feature>
<dbReference type="EMBL" id="CP036426">
    <property type="protein sequence ID" value="QDV38889.1"/>
    <property type="molecule type" value="Genomic_DNA"/>
</dbReference>
<accession>A0A518HDF8</accession>
<dbReference type="CDD" id="cd00198">
    <property type="entry name" value="vWFA"/>
    <property type="match status" value="1"/>
</dbReference>
<keyword evidence="2" id="KW-1133">Transmembrane helix</keyword>
<gene>
    <name evidence="4" type="ORF">ElP_68490</name>
</gene>
<dbReference type="Proteomes" id="UP000317835">
    <property type="component" value="Chromosome"/>
</dbReference>
<dbReference type="NCBIfam" id="TIGR02226">
    <property type="entry name" value="two_anch"/>
    <property type="match status" value="1"/>
</dbReference>
<reference evidence="4 5" key="1">
    <citation type="submission" date="2019-02" db="EMBL/GenBank/DDBJ databases">
        <title>Deep-cultivation of Planctomycetes and their phenomic and genomic characterization uncovers novel biology.</title>
        <authorList>
            <person name="Wiegand S."/>
            <person name="Jogler M."/>
            <person name="Boedeker C."/>
            <person name="Pinto D."/>
            <person name="Vollmers J."/>
            <person name="Rivas-Marin E."/>
            <person name="Kohn T."/>
            <person name="Peeters S.H."/>
            <person name="Heuer A."/>
            <person name="Rast P."/>
            <person name="Oberbeckmann S."/>
            <person name="Bunk B."/>
            <person name="Jeske O."/>
            <person name="Meyerdierks A."/>
            <person name="Storesund J.E."/>
            <person name="Kallscheuer N."/>
            <person name="Luecker S."/>
            <person name="Lage O.M."/>
            <person name="Pohl T."/>
            <person name="Merkel B.J."/>
            <person name="Hornburger P."/>
            <person name="Mueller R.-W."/>
            <person name="Bruemmer F."/>
            <person name="Labrenz M."/>
            <person name="Spormann A.M."/>
            <person name="Op den Camp H."/>
            <person name="Overmann J."/>
            <person name="Amann R."/>
            <person name="Jetten M.S.M."/>
            <person name="Mascher T."/>
            <person name="Medema M.H."/>
            <person name="Devos D.P."/>
            <person name="Kaster A.-K."/>
            <person name="Ovreas L."/>
            <person name="Rohde M."/>
            <person name="Galperin M.Y."/>
            <person name="Jogler C."/>
        </authorList>
    </citation>
    <scope>NUCLEOTIDE SEQUENCE [LARGE SCALE GENOMIC DNA]</scope>
    <source>
        <strain evidence="4 5">ElP</strain>
    </source>
</reference>
<dbReference type="SUPFAM" id="SSF53300">
    <property type="entry name" value="vWA-like"/>
    <property type="match status" value="1"/>
</dbReference>
<dbReference type="InterPro" id="IPR002035">
    <property type="entry name" value="VWF_A"/>
</dbReference>
<dbReference type="OrthoDB" id="247959at2"/>
<organism evidence="4 5">
    <name type="scientific">Tautonia plasticadhaerens</name>
    <dbReference type="NCBI Taxonomy" id="2527974"/>
    <lineage>
        <taxon>Bacteria</taxon>
        <taxon>Pseudomonadati</taxon>
        <taxon>Planctomycetota</taxon>
        <taxon>Planctomycetia</taxon>
        <taxon>Isosphaerales</taxon>
        <taxon>Isosphaeraceae</taxon>
        <taxon>Tautonia</taxon>
    </lineage>
</organism>
<dbReference type="SMART" id="SM00327">
    <property type="entry name" value="VWA"/>
    <property type="match status" value="1"/>
</dbReference>
<dbReference type="Pfam" id="PF13519">
    <property type="entry name" value="VWA_2"/>
    <property type="match status" value="1"/>
</dbReference>
<evidence type="ECO:0000256" key="1">
    <source>
        <dbReference type="SAM" id="MobiDB-lite"/>
    </source>
</evidence>
<protein>
    <recommendedName>
        <fullName evidence="3">VWFA domain-containing protein</fullName>
    </recommendedName>
</protein>
<dbReference type="KEGG" id="tpla:ElP_68490"/>
<dbReference type="InterPro" id="IPR013783">
    <property type="entry name" value="Ig-like_fold"/>
</dbReference>
<sequence length="750" mass="77650">MSFANAAMLLGLLGVAIPVLIHLLSRRRVPTIAWGAMQFLELGRKARARLRLDDWLLLACRMLLLALVALAASRPIWSSGVGPGLGGAGPRDLVLVVDASAGMARRGGGTSSMAEARRIAGEFLGRLARGDAVAVVRAGTRAKPISGPLSVDPAPARAALDDLAAPSGSADLPSALAEAFRILDEQGRNPAAEVVVLTDGSRAPWRPDDRGRWRLLRDLHGQLPSPPRIAAVSTPVEPDPGSADGSVVDLRASRRLVAPGGTIVVGATVRNRGPASLERSAQLRIDGEGVPGSTRAVGPVPPGGSAPVEFRATLDDLGAHAVTVRLAPDGGTPDPLPTDDEESLVVEVAEALPVLLVDGEPGLEPMTGEVDFLRAALAPRGEQAPQVQTSVIPPDALDGESLEQPRVLVLANVDRLTPAQQDAVLGLLDRGGGVLVLPGDRTDVDSWNRDAFRDARGWLPARIGPLRGRFLDREPVARPSPPSFEGPALGPLGSGESPPLGSASLFASFLLEPAGGDDPAGVSARLDSGEPWLVDRKAPGSPGSGRVALLAGPLDAEGGTLPANPDFVPFVRELVFLLADPGDGGPGSDASIARPGEPIAVPIDPAPEALGSAVPVRTPSGRVVSAAVEREGDAALARLAEADEPGLYRFDLPGGPRYRRVATPDGPPPDPSPLSPDEADALAEGWPLSFSTDVEADPLPSSAPPGRSRRPLWRGLLLAALAGLCLEVWLTRRLALRRGIPAAEARGGDE</sequence>
<dbReference type="Gene3D" id="2.60.40.10">
    <property type="entry name" value="Immunoglobulins"/>
    <property type="match status" value="1"/>
</dbReference>
<dbReference type="InterPro" id="IPR011933">
    <property type="entry name" value="Double_TM_dom"/>
</dbReference>
<dbReference type="Pfam" id="PF07584">
    <property type="entry name" value="BatA"/>
    <property type="match status" value="1"/>
</dbReference>
<feature type="transmembrane region" description="Helical" evidence="2">
    <location>
        <begin position="6"/>
        <end position="24"/>
    </location>
</feature>
<evidence type="ECO:0000259" key="3">
    <source>
        <dbReference type="PROSITE" id="PS50234"/>
    </source>
</evidence>
<evidence type="ECO:0000313" key="4">
    <source>
        <dbReference type="EMBL" id="QDV38889.1"/>
    </source>
</evidence>
<evidence type="ECO:0000256" key="2">
    <source>
        <dbReference type="SAM" id="Phobius"/>
    </source>
</evidence>
<keyword evidence="2" id="KW-0812">Transmembrane</keyword>
<dbReference type="InterPro" id="IPR024163">
    <property type="entry name" value="Aerotolerance_reg_N"/>
</dbReference>
<dbReference type="PANTHER" id="PTHR37464:SF1">
    <property type="entry name" value="BLL2463 PROTEIN"/>
    <property type="match status" value="1"/>
</dbReference>
<dbReference type="InterPro" id="IPR036465">
    <property type="entry name" value="vWFA_dom_sf"/>
</dbReference>
<dbReference type="PANTHER" id="PTHR37464">
    <property type="entry name" value="BLL2463 PROTEIN"/>
    <property type="match status" value="1"/>
</dbReference>
<dbReference type="InterPro" id="IPR029062">
    <property type="entry name" value="Class_I_gatase-like"/>
</dbReference>
<feature type="compositionally biased region" description="Low complexity" evidence="1">
    <location>
        <begin position="485"/>
        <end position="497"/>
    </location>
</feature>
<dbReference type="Gene3D" id="3.40.50.880">
    <property type="match status" value="1"/>
</dbReference>
<feature type="domain" description="VWFA" evidence="3">
    <location>
        <begin position="92"/>
        <end position="200"/>
    </location>
</feature>
<dbReference type="SUPFAM" id="SSF52317">
    <property type="entry name" value="Class I glutamine amidotransferase-like"/>
    <property type="match status" value="1"/>
</dbReference>
<feature type="compositionally biased region" description="Pro residues" evidence="1">
    <location>
        <begin position="665"/>
        <end position="674"/>
    </location>
</feature>
<name>A0A518HDF8_9BACT</name>
<dbReference type="PROSITE" id="PS50234">
    <property type="entry name" value="VWFA"/>
    <property type="match status" value="1"/>
</dbReference>
<dbReference type="RefSeq" id="WP_145277737.1">
    <property type="nucleotide sequence ID" value="NZ_CP036426.1"/>
</dbReference>
<evidence type="ECO:0000313" key="5">
    <source>
        <dbReference type="Proteomes" id="UP000317835"/>
    </source>
</evidence>
<proteinExistence type="predicted"/>
<dbReference type="Gene3D" id="3.40.50.410">
    <property type="entry name" value="von Willebrand factor, type A domain"/>
    <property type="match status" value="1"/>
</dbReference>
<keyword evidence="5" id="KW-1185">Reference proteome</keyword>